<keyword evidence="5" id="KW-1185">Reference proteome</keyword>
<gene>
    <name evidence="4" type="ORF">FLACHUCJ7_02293</name>
</gene>
<proteinExistence type="predicted"/>
<evidence type="ECO:0000259" key="2">
    <source>
        <dbReference type="Pfam" id="PF04773"/>
    </source>
</evidence>
<dbReference type="Pfam" id="PF04773">
    <property type="entry name" value="FecR"/>
    <property type="match status" value="1"/>
</dbReference>
<dbReference type="InterPro" id="IPR006860">
    <property type="entry name" value="FecR"/>
</dbReference>
<reference evidence="4 5" key="1">
    <citation type="submission" date="2020-06" db="EMBL/GenBank/DDBJ databases">
        <authorList>
            <person name="Criscuolo A."/>
        </authorList>
    </citation>
    <scope>NUCLEOTIDE SEQUENCE [LARGE SCALE GENOMIC DNA]</scope>
    <source>
        <strain evidence="5">CIP 110025</strain>
    </source>
</reference>
<feature type="domain" description="Protein FecR C-terminal" evidence="3">
    <location>
        <begin position="325"/>
        <end position="393"/>
    </location>
</feature>
<dbReference type="GO" id="GO:0016989">
    <property type="term" value="F:sigma factor antagonist activity"/>
    <property type="evidence" value="ECO:0007669"/>
    <property type="project" value="TreeGrafter"/>
</dbReference>
<feature type="domain" description="FecR protein" evidence="2">
    <location>
        <begin position="188"/>
        <end position="282"/>
    </location>
</feature>
<dbReference type="Pfam" id="PF16344">
    <property type="entry name" value="FecR_C"/>
    <property type="match status" value="1"/>
</dbReference>
<organism evidence="4 5">
    <name type="scientific">Flavobacterium chungangense</name>
    <dbReference type="NCBI Taxonomy" id="554283"/>
    <lineage>
        <taxon>Bacteria</taxon>
        <taxon>Pseudomonadati</taxon>
        <taxon>Bacteroidota</taxon>
        <taxon>Flavobacteriia</taxon>
        <taxon>Flavobacteriales</taxon>
        <taxon>Flavobacteriaceae</taxon>
        <taxon>Flavobacterium</taxon>
    </lineage>
</organism>
<evidence type="ECO:0000256" key="1">
    <source>
        <dbReference type="SAM" id="Phobius"/>
    </source>
</evidence>
<dbReference type="Gene3D" id="2.60.120.1440">
    <property type="match status" value="1"/>
</dbReference>
<dbReference type="PANTHER" id="PTHR30273:SF2">
    <property type="entry name" value="PROTEIN FECR"/>
    <property type="match status" value="1"/>
</dbReference>
<dbReference type="AlphaFoldDB" id="A0A6V6Z0G8"/>
<dbReference type="PANTHER" id="PTHR30273">
    <property type="entry name" value="PERIPLASMIC SIGNAL SENSOR AND SIGMA FACTOR ACTIVATOR FECR-RELATED"/>
    <property type="match status" value="1"/>
</dbReference>
<comment type="caution">
    <text evidence="4">The sequence shown here is derived from an EMBL/GenBank/DDBJ whole genome shotgun (WGS) entry which is preliminary data.</text>
</comment>
<evidence type="ECO:0000259" key="3">
    <source>
        <dbReference type="Pfam" id="PF16344"/>
    </source>
</evidence>
<dbReference type="Proteomes" id="UP000556700">
    <property type="component" value="Unassembled WGS sequence"/>
</dbReference>
<keyword evidence="1" id="KW-0472">Membrane</keyword>
<dbReference type="InterPro" id="IPR032508">
    <property type="entry name" value="FecR_C"/>
</dbReference>
<keyword evidence="1" id="KW-1133">Transmembrane helix</keyword>
<dbReference type="EMBL" id="CAIJDO010000145">
    <property type="protein sequence ID" value="CAD0005250.1"/>
    <property type="molecule type" value="Genomic_DNA"/>
</dbReference>
<protein>
    <submittedName>
        <fullName evidence="4">Iron dicitrate transport regulator FecR</fullName>
    </submittedName>
</protein>
<evidence type="ECO:0000313" key="5">
    <source>
        <dbReference type="Proteomes" id="UP000556700"/>
    </source>
</evidence>
<accession>A0A6V6Z0G8</accession>
<dbReference type="InterPro" id="IPR012373">
    <property type="entry name" value="Ferrdict_sens_TM"/>
</dbReference>
<dbReference type="RefSeq" id="WP_051872834.1">
    <property type="nucleotide sequence ID" value="NZ_CAIJDO010000145.1"/>
</dbReference>
<feature type="transmembrane region" description="Helical" evidence="1">
    <location>
        <begin position="96"/>
        <end position="114"/>
    </location>
</feature>
<evidence type="ECO:0000313" key="4">
    <source>
        <dbReference type="EMBL" id="CAD0005250.1"/>
    </source>
</evidence>
<name>A0A6V6Z0G8_9FLAO</name>
<keyword evidence="1" id="KW-0812">Transmembrane</keyword>
<sequence length="395" mass="44550">MDNLNSTILSLIGSYLSKELDQKDFDTLQNWINESPDNELFFIEYVKLYKKSRQLGFQKIIDKNKAWKNIHPKLSNFPHTDLYDSEPGVFKLNFNFLRYAAILLVLLGLGFYFYSSTADTQAVPAVVQSAPIQPGTDKATLVLGNGKIIVLGQGNTYNADGISANGKNVAYKDSDTKIEYNYLTIPRAGQFSLQLADGTKVWLNSESQLKFPNRFINGKSRNVELVYGEAYFEVSPSTAHKGSHFNVKVKGQNVEVLGTQFNIKAYADEANIFTTLVEGKVELSNNKQVVQLHPNQQTVLNKASNTMQTKSVDVYDDIAWKDGVFSFQRKSLKEITLILSRWYDIDVVFKNPGLQNKGFNGLFEKNQGIVEILETFKKLGAISKYTIREKTVVLE</sequence>
<dbReference type="Gene3D" id="3.55.50.30">
    <property type="match status" value="1"/>
</dbReference>